<feature type="signal peptide" evidence="4">
    <location>
        <begin position="1"/>
        <end position="20"/>
    </location>
</feature>
<feature type="chain" id="PRO_5046811974" evidence="4">
    <location>
        <begin position="21"/>
        <end position="436"/>
    </location>
</feature>
<feature type="region of interest" description="Disordered" evidence="2">
    <location>
        <begin position="123"/>
        <end position="204"/>
    </location>
</feature>
<sequence>MKRIFSFALSVTFLGECTNALIISPITFTPGVPLTLTWAENDSPPPPGSSWYFKKSDGFGVSGPLTVQNFQDHSASMPFIFTFTDSFAIIAFSGTGNNSTDIPFATFTNIRLVEPSATSTVVLTTTTPTSSPSRSTTPSTIPPSPVSPATSAIATSAPPAAPSTVDTSSLPSQMTDSDTASTTTTVNNTTNTTNGPTNDTTNGTKESKAHLPMLLSCIFGGLLFFLIILGLSYYIWRRQTRSNRLNNDLPAYPDWYQTWLMRRRNFDSSYSNSQSFSLSLQSMSIKTSSYQTSPRSSFEEKSYDTTSRNRDEDSFSLALPDLPSSTNVSQSRSRSRTSLTTNSVYTAPEPDQSSSGAPPASVTVRPRLGPSRTNRQMYVDEQIDKLRRKIADITSKSARRAESEISALKEKITQLEACRDSDWASEMTDDLYVPKS</sequence>
<gene>
    <name evidence="5" type="ORF">VKT23_020127</name>
</gene>
<keyword evidence="3" id="KW-0812">Transmembrane</keyword>
<feature type="compositionally biased region" description="Low complexity" evidence="2">
    <location>
        <begin position="123"/>
        <end position="139"/>
    </location>
</feature>
<protein>
    <submittedName>
        <fullName evidence="5">Uncharacterized protein</fullName>
    </submittedName>
</protein>
<evidence type="ECO:0000256" key="4">
    <source>
        <dbReference type="SAM" id="SignalP"/>
    </source>
</evidence>
<feature type="compositionally biased region" description="Low complexity" evidence="2">
    <location>
        <begin position="147"/>
        <end position="204"/>
    </location>
</feature>
<evidence type="ECO:0000256" key="3">
    <source>
        <dbReference type="SAM" id="Phobius"/>
    </source>
</evidence>
<proteinExistence type="predicted"/>
<keyword evidence="3" id="KW-1133">Transmembrane helix</keyword>
<evidence type="ECO:0000313" key="5">
    <source>
        <dbReference type="EMBL" id="KAK7434591.1"/>
    </source>
</evidence>
<feature type="region of interest" description="Disordered" evidence="2">
    <location>
        <begin position="289"/>
        <end position="377"/>
    </location>
</feature>
<evidence type="ECO:0000256" key="2">
    <source>
        <dbReference type="SAM" id="MobiDB-lite"/>
    </source>
</evidence>
<reference evidence="5 6" key="1">
    <citation type="submission" date="2024-01" db="EMBL/GenBank/DDBJ databases">
        <title>A draft genome for the cacao thread blight pathogen Marasmiellus scandens.</title>
        <authorList>
            <person name="Baruah I.K."/>
            <person name="Leung J."/>
            <person name="Bukari Y."/>
            <person name="Amoako-Attah I."/>
            <person name="Meinhardt L.W."/>
            <person name="Bailey B.A."/>
            <person name="Cohen S.P."/>
        </authorList>
    </citation>
    <scope>NUCLEOTIDE SEQUENCE [LARGE SCALE GENOMIC DNA]</scope>
    <source>
        <strain evidence="5 6">GH-19</strain>
    </source>
</reference>
<feature type="coiled-coil region" evidence="1">
    <location>
        <begin position="391"/>
        <end position="418"/>
    </location>
</feature>
<evidence type="ECO:0000256" key="1">
    <source>
        <dbReference type="SAM" id="Coils"/>
    </source>
</evidence>
<evidence type="ECO:0000313" key="6">
    <source>
        <dbReference type="Proteomes" id="UP001498398"/>
    </source>
</evidence>
<dbReference type="Proteomes" id="UP001498398">
    <property type="component" value="Unassembled WGS sequence"/>
</dbReference>
<organism evidence="5 6">
    <name type="scientific">Marasmiellus scandens</name>
    <dbReference type="NCBI Taxonomy" id="2682957"/>
    <lineage>
        <taxon>Eukaryota</taxon>
        <taxon>Fungi</taxon>
        <taxon>Dikarya</taxon>
        <taxon>Basidiomycota</taxon>
        <taxon>Agaricomycotina</taxon>
        <taxon>Agaricomycetes</taxon>
        <taxon>Agaricomycetidae</taxon>
        <taxon>Agaricales</taxon>
        <taxon>Marasmiineae</taxon>
        <taxon>Omphalotaceae</taxon>
        <taxon>Marasmiellus</taxon>
    </lineage>
</organism>
<feature type="transmembrane region" description="Helical" evidence="3">
    <location>
        <begin position="213"/>
        <end position="236"/>
    </location>
</feature>
<comment type="caution">
    <text evidence="5">The sequence shown here is derived from an EMBL/GenBank/DDBJ whole genome shotgun (WGS) entry which is preliminary data.</text>
</comment>
<dbReference type="EMBL" id="JBANRG010000121">
    <property type="protein sequence ID" value="KAK7434591.1"/>
    <property type="molecule type" value="Genomic_DNA"/>
</dbReference>
<name>A0ABR1IMS9_9AGAR</name>
<keyword evidence="3" id="KW-0472">Membrane</keyword>
<accession>A0ABR1IMS9</accession>
<keyword evidence="6" id="KW-1185">Reference proteome</keyword>
<keyword evidence="1" id="KW-0175">Coiled coil</keyword>
<feature type="compositionally biased region" description="Low complexity" evidence="2">
    <location>
        <begin position="324"/>
        <end position="344"/>
    </location>
</feature>
<feature type="compositionally biased region" description="Basic and acidic residues" evidence="2">
    <location>
        <begin position="297"/>
        <end position="313"/>
    </location>
</feature>
<keyword evidence="4" id="KW-0732">Signal</keyword>